<dbReference type="PROSITE" id="PS00330">
    <property type="entry name" value="HEMOLYSIN_CALCIUM"/>
    <property type="match status" value="1"/>
</dbReference>
<dbReference type="GO" id="GO:0005576">
    <property type="term" value="C:extracellular region"/>
    <property type="evidence" value="ECO:0007669"/>
    <property type="project" value="UniProtKB-SubCell"/>
</dbReference>
<dbReference type="InterPro" id="IPR011049">
    <property type="entry name" value="Serralysin-like_metalloprot_C"/>
</dbReference>
<dbReference type="RefSeq" id="WP_161862698.1">
    <property type="nucleotide sequence ID" value="NZ_CP046620.1"/>
</dbReference>
<dbReference type="InterPro" id="IPR050557">
    <property type="entry name" value="RTX_toxin/Mannuronan_C5-epim"/>
</dbReference>
<dbReference type="InterPro" id="IPR018511">
    <property type="entry name" value="Hemolysin-typ_Ca-bd_CS"/>
</dbReference>
<dbReference type="SUPFAM" id="SSF51120">
    <property type="entry name" value="beta-Roll"/>
    <property type="match status" value="2"/>
</dbReference>
<dbReference type="Proteomes" id="UP000464495">
    <property type="component" value="Chromosome"/>
</dbReference>
<reference evidence="3 4" key="1">
    <citation type="submission" date="2019-12" db="EMBL/GenBank/DDBJ databases">
        <title>Complete genome sequence of Algicella marina strain 9Alg 56(T) isolated from the red alga Tichocarpus crinitus.</title>
        <authorList>
            <person name="Kim S.-G."/>
            <person name="Nedashkovskaya O.I."/>
        </authorList>
    </citation>
    <scope>NUCLEOTIDE SEQUENCE [LARGE SCALE GENOMIC DNA]</scope>
    <source>
        <strain evidence="3 4">9Alg 56</strain>
    </source>
</reference>
<dbReference type="PANTHER" id="PTHR38340">
    <property type="entry name" value="S-LAYER PROTEIN"/>
    <property type="match status" value="1"/>
</dbReference>
<dbReference type="AlphaFoldDB" id="A0A6P1T2B8"/>
<dbReference type="Gene3D" id="2.150.10.10">
    <property type="entry name" value="Serralysin-like metalloprotease, C-terminal"/>
    <property type="match status" value="1"/>
</dbReference>
<keyword evidence="4" id="KW-1185">Reference proteome</keyword>
<protein>
    <recommendedName>
        <fullName evidence="5">Calcium-binding protein</fullName>
    </recommendedName>
</protein>
<dbReference type="PANTHER" id="PTHR38340:SF1">
    <property type="entry name" value="S-LAYER PROTEIN"/>
    <property type="match status" value="1"/>
</dbReference>
<dbReference type="InterPro" id="IPR001343">
    <property type="entry name" value="Hemolysn_Ca-bd"/>
</dbReference>
<name>A0A6P1T2B8_9RHOB</name>
<evidence type="ECO:0008006" key="5">
    <source>
        <dbReference type="Google" id="ProtNLM"/>
    </source>
</evidence>
<evidence type="ECO:0000256" key="1">
    <source>
        <dbReference type="ARBA" id="ARBA00004613"/>
    </source>
</evidence>
<dbReference type="PRINTS" id="PR00313">
    <property type="entry name" value="CABNDNGRPT"/>
</dbReference>
<evidence type="ECO:0000313" key="3">
    <source>
        <dbReference type="EMBL" id="QHQ36147.1"/>
    </source>
</evidence>
<comment type="subcellular location">
    <subcellularLocation>
        <location evidence="1">Secreted</location>
    </subcellularLocation>
</comment>
<keyword evidence="2" id="KW-0964">Secreted</keyword>
<sequence length="439" mass="43784">MPVTTIASTTSLVDLTVSNITYLLPIGELVDVLGDAIFINGTDETILLVDGDVTSASDAIEIVNGATGSMVHIRNNATLTATSDGVRADVGTSNFQVINDGTITTEFDQGFDSDGDFGTWINNGTIEANSDGVLFDAGTNNSLFNFGSIISSSGDAINVMGANASIFNFQTITSLVANAVQVSGTNALIHNTGNIIGSTEGVLFDGSNGGTLINTGDIRATVGPRAVTGGDGSETVINGGTLTGNVLLGNGDDRYDGREGTTTGTVFGGGGGDTLLGGTAADDLNGGFGADVIRGGVGNDILTGATGNDFLHGQQGNDTLRGGGGADVMLGGQGADVLRGFGGDDILDGGQGNDQLVAGEGSDVFQFQLLAGNDRIFGWQDGLDQIDLTAYGIASAAALNAAISAGGSSAIVDLSALGGNGSILITGAAGLINDGDFIF</sequence>
<gene>
    <name evidence="3" type="ORF">GO499_13705</name>
</gene>
<dbReference type="KEGG" id="amaq:GO499_13705"/>
<evidence type="ECO:0000313" key="4">
    <source>
        <dbReference type="Proteomes" id="UP000464495"/>
    </source>
</evidence>
<accession>A0A6P1T2B8</accession>
<organism evidence="3 4">
    <name type="scientific">Algicella marina</name>
    <dbReference type="NCBI Taxonomy" id="2683284"/>
    <lineage>
        <taxon>Bacteria</taxon>
        <taxon>Pseudomonadati</taxon>
        <taxon>Pseudomonadota</taxon>
        <taxon>Alphaproteobacteria</taxon>
        <taxon>Rhodobacterales</taxon>
        <taxon>Paracoccaceae</taxon>
        <taxon>Algicella</taxon>
    </lineage>
</organism>
<evidence type="ECO:0000256" key="2">
    <source>
        <dbReference type="ARBA" id="ARBA00022525"/>
    </source>
</evidence>
<dbReference type="EMBL" id="CP046620">
    <property type="protein sequence ID" value="QHQ36147.1"/>
    <property type="molecule type" value="Genomic_DNA"/>
</dbReference>
<dbReference type="GO" id="GO:0005509">
    <property type="term" value="F:calcium ion binding"/>
    <property type="evidence" value="ECO:0007669"/>
    <property type="project" value="InterPro"/>
</dbReference>
<dbReference type="Pfam" id="PF00353">
    <property type="entry name" value="HemolysinCabind"/>
    <property type="match status" value="3"/>
</dbReference>
<proteinExistence type="predicted"/>